<evidence type="ECO:0000313" key="2">
    <source>
        <dbReference type="EMBL" id="CAE0547665.1"/>
    </source>
</evidence>
<feature type="region of interest" description="Disordered" evidence="1">
    <location>
        <begin position="63"/>
        <end position="83"/>
    </location>
</feature>
<organism evidence="2">
    <name type="scientific">Emiliania huxleyi</name>
    <name type="common">Coccolithophore</name>
    <name type="synonym">Pontosphaera huxleyi</name>
    <dbReference type="NCBI Taxonomy" id="2903"/>
    <lineage>
        <taxon>Eukaryota</taxon>
        <taxon>Haptista</taxon>
        <taxon>Haptophyta</taxon>
        <taxon>Prymnesiophyceae</taxon>
        <taxon>Isochrysidales</taxon>
        <taxon>Noelaerhabdaceae</taxon>
        <taxon>Emiliania</taxon>
    </lineage>
</organism>
<proteinExistence type="predicted"/>
<sequence>MLRPSHHSALRASLRRPAPRAAPTPSPGCALLRLAAVLSSAQPVAGSVAPLASPLEARLRLRRSTSTRPTQSCGGASDAPPHALRLLSPRLTSPQVGGGAVLAQRGGGMSHALSMPVAGSELVQQALLEAMDRERRRMTGPVTGLAKIFTPTVTLAWTKRVQAARESDWMRSEVASHMQGVGPTQLPQGCGEHGSDCFTLTITRPLEAQRGGTTSISATRSRPVLADYILHQRKLFFINFNAPEPLRRILDASLGSVPCGNLDCCGRGDGTWDTTPIRWSCSSCAPRVHVDELGMPCAETYMRSKCNTCEAAGRPSMFDHIDPVVLFRLRDVESLWDELSFDPEWPFGKDHSMHRTHTSKLDLDVISRQGVATLLEKMGKLGAETVQRRIARYVSAGQVRR</sequence>
<feature type="region of interest" description="Disordered" evidence="1">
    <location>
        <begin position="1"/>
        <end position="25"/>
    </location>
</feature>
<evidence type="ECO:0000256" key="1">
    <source>
        <dbReference type="SAM" id="MobiDB-lite"/>
    </source>
</evidence>
<dbReference type="EMBL" id="HBIR01021495">
    <property type="protein sequence ID" value="CAE0547665.1"/>
    <property type="molecule type" value="Transcribed_RNA"/>
</dbReference>
<feature type="compositionally biased region" description="Basic residues" evidence="1">
    <location>
        <begin position="1"/>
        <end position="18"/>
    </location>
</feature>
<protein>
    <submittedName>
        <fullName evidence="2">Uncharacterized protein</fullName>
    </submittedName>
</protein>
<name>A0A7S3WB40_EMIHU</name>
<reference evidence="2" key="1">
    <citation type="submission" date="2021-01" db="EMBL/GenBank/DDBJ databases">
        <authorList>
            <person name="Corre E."/>
            <person name="Pelletier E."/>
            <person name="Niang G."/>
            <person name="Scheremetjew M."/>
            <person name="Finn R."/>
            <person name="Kale V."/>
            <person name="Holt S."/>
            <person name="Cochrane G."/>
            <person name="Meng A."/>
            <person name="Brown T."/>
            <person name="Cohen L."/>
        </authorList>
    </citation>
    <scope>NUCLEOTIDE SEQUENCE</scope>
    <source>
        <strain evidence="2">379</strain>
    </source>
</reference>
<accession>A0A7S3WB40</accession>
<gene>
    <name evidence="2" type="ORF">EHUX00137_LOCUS16363</name>
</gene>
<dbReference type="AlphaFoldDB" id="A0A7S3WB40"/>